<gene>
    <name evidence="2" type="ORF">SAMN05444359_104148</name>
</gene>
<dbReference type="InterPro" id="IPR022742">
    <property type="entry name" value="Hydrolase_4"/>
</dbReference>
<dbReference type="OrthoDB" id="9812921at2"/>
<reference evidence="3" key="1">
    <citation type="submission" date="2016-10" db="EMBL/GenBank/DDBJ databases">
        <authorList>
            <person name="Varghese N."/>
            <person name="Submissions S."/>
        </authorList>
    </citation>
    <scope>NUCLEOTIDE SEQUENCE [LARGE SCALE GENOMIC DNA]</scope>
    <source>
        <strain evidence="3">DSM 24740</strain>
    </source>
</reference>
<proteinExistence type="predicted"/>
<dbReference type="RefSeq" id="WP_090166045.1">
    <property type="nucleotide sequence ID" value="NZ_FOFB01000004.1"/>
</dbReference>
<organism evidence="2 3">
    <name type="scientific">Neolewinella agarilytica</name>
    <dbReference type="NCBI Taxonomy" id="478744"/>
    <lineage>
        <taxon>Bacteria</taxon>
        <taxon>Pseudomonadati</taxon>
        <taxon>Bacteroidota</taxon>
        <taxon>Saprospiria</taxon>
        <taxon>Saprospirales</taxon>
        <taxon>Lewinellaceae</taxon>
        <taxon>Neolewinella</taxon>
    </lineage>
</organism>
<dbReference type="PANTHER" id="PTHR43358">
    <property type="entry name" value="ALPHA/BETA-HYDROLASE"/>
    <property type="match status" value="1"/>
</dbReference>
<dbReference type="Gene3D" id="3.40.50.1820">
    <property type="entry name" value="alpha/beta hydrolase"/>
    <property type="match status" value="1"/>
</dbReference>
<keyword evidence="3" id="KW-1185">Reference proteome</keyword>
<evidence type="ECO:0000313" key="3">
    <source>
        <dbReference type="Proteomes" id="UP000199021"/>
    </source>
</evidence>
<protein>
    <recommendedName>
        <fullName evidence="1">Serine aminopeptidase S33 domain-containing protein</fullName>
    </recommendedName>
</protein>
<dbReference type="SUPFAM" id="SSF53474">
    <property type="entry name" value="alpha/beta-Hydrolases"/>
    <property type="match status" value="1"/>
</dbReference>
<evidence type="ECO:0000313" key="2">
    <source>
        <dbReference type="EMBL" id="SEP98879.1"/>
    </source>
</evidence>
<dbReference type="PANTHER" id="PTHR43358:SF4">
    <property type="entry name" value="ALPHA_BETA HYDROLASE FOLD-1 DOMAIN-CONTAINING PROTEIN"/>
    <property type="match status" value="1"/>
</dbReference>
<dbReference type="AlphaFoldDB" id="A0A1H9CCJ3"/>
<dbReference type="InterPro" id="IPR052920">
    <property type="entry name" value="DNA-binding_regulatory"/>
</dbReference>
<dbReference type="InterPro" id="IPR029058">
    <property type="entry name" value="AB_hydrolase_fold"/>
</dbReference>
<evidence type="ECO:0000259" key="1">
    <source>
        <dbReference type="Pfam" id="PF12146"/>
    </source>
</evidence>
<accession>A0A1H9CCJ3</accession>
<name>A0A1H9CCJ3_9BACT</name>
<dbReference type="STRING" id="478744.SAMN05444359_104148"/>
<sequence>MLKTLLISALVILVVIAIATYLIATHVLPYAILQPGHKTSDQTPAAFGLPYEHFQFQVTDSIELDALYVPATTEVPRANLIMLHGVGSCKEVYLGSVAVLVKMGYNVMLWDQRAHGKSGGKFLTYGYFEKHDVSKAIDWLEARNPGLPTGIYGNSMGGAVALQSLAHDDRLEFGLIESTFTDLASVSNAYGQRIGGIPLPWWLTNYVVRRAGEIADFEPFTVRPIDAAKEITQPIQLIHGNADRNINISNAHALFESLASEDKDFYIVEGGDHADLWAVGKEPYQEALFGFFRRMVEGGNE</sequence>
<feature type="domain" description="Serine aminopeptidase S33" evidence="1">
    <location>
        <begin position="76"/>
        <end position="176"/>
    </location>
</feature>
<dbReference type="Pfam" id="PF12146">
    <property type="entry name" value="Hydrolase_4"/>
    <property type="match status" value="1"/>
</dbReference>
<dbReference type="EMBL" id="FOFB01000004">
    <property type="protein sequence ID" value="SEP98879.1"/>
    <property type="molecule type" value="Genomic_DNA"/>
</dbReference>
<dbReference type="InParanoid" id="A0A1H9CCJ3"/>
<dbReference type="Proteomes" id="UP000199021">
    <property type="component" value="Unassembled WGS sequence"/>
</dbReference>